<organism evidence="3 4">
    <name type="scientific">Roseovarius pelagicus</name>
    <dbReference type="NCBI Taxonomy" id="2980108"/>
    <lineage>
        <taxon>Bacteria</taxon>
        <taxon>Pseudomonadati</taxon>
        <taxon>Pseudomonadota</taxon>
        <taxon>Alphaproteobacteria</taxon>
        <taxon>Rhodobacterales</taxon>
        <taxon>Roseobacteraceae</taxon>
        <taxon>Roseovarius</taxon>
    </lineage>
</organism>
<dbReference type="InterPro" id="IPR001638">
    <property type="entry name" value="Solute-binding_3/MltF_N"/>
</dbReference>
<dbReference type="SMART" id="SM00062">
    <property type="entry name" value="PBPb"/>
    <property type="match status" value="1"/>
</dbReference>
<dbReference type="Gene3D" id="3.40.190.10">
    <property type="entry name" value="Periplasmic binding protein-like II"/>
    <property type="match status" value="2"/>
</dbReference>
<reference evidence="3" key="1">
    <citation type="submission" date="2022-10" db="EMBL/GenBank/DDBJ databases">
        <title>Roseovarius pelagicus sp. nov., isolated from Arctic seawater.</title>
        <authorList>
            <person name="Hong Y.W."/>
            <person name="Hwang C.Y."/>
        </authorList>
    </citation>
    <scope>NUCLEOTIDE SEQUENCE</scope>
    <source>
        <strain evidence="3">HL-MP18</strain>
        <plasmid evidence="3">unnamed2</plasmid>
    </source>
</reference>
<evidence type="ECO:0000256" key="1">
    <source>
        <dbReference type="ARBA" id="ARBA00022729"/>
    </source>
</evidence>
<geneLocation type="plasmid" evidence="3 4">
    <name>unnamed2</name>
</geneLocation>
<dbReference type="PANTHER" id="PTHR35936:SF17">
    <property type="entry name" value="ARGININE-BINDING EXTRACELLULAR PROTEIN ARTP"/>
    <property type="match status" value="1"/>
</dbReference>
<name>A0ABY6D5N4_9RHOB</name>
<dbReference type="SUPFAM" id="SSF53850">
    <property type="entry name" value="Periplasmic binding protein-like II"/>
    <property type="match status" value="1"/>
</dbReference>
<accession>A0ABY6D5N4</accession>
<protein>
    <submittedName>
        <fullName evidence="3">Transporter substrate-binding domain-containing protein</fullName>
    </submittedName>
</protein>
<dbReference type="RefSeq" id="WP_263046661.1">
    <property type="nucleotide sequence ID" value="NZ_CP106737.1"/>
</dbReference>
<evidence type="ECO:0000313" key="4">
    <source>
        <dbReference type="Proteomes" id="UP001064087"/>
    </source>
</evidence>
<sequence length="282" mass="30206">MPLNLLKTIIPAGIVLAGSALSAMAGPLMDRIEAGEPIRIGFSNIPIFGYPDESGAPKGFVNDIAIGILNEMGYDNVEATVTEWGGLIPGLKANRYDIITGGLYILNSRCENIAFSEPIATTGDSFLVPAGNPKGLSNYKDVLASDGAILALYSGANTVEAARREGLSDAQMMQLPGPTETLAAMRAGRADAAALTSFEAVYLADQSEGKFETTDPGALPEWTQNWVGVGFRFEDEDFLKEFNAARERYLGSEEMLAKVKEYGYVEANLPGDTTTEWTCANR</sequence>
<keyword evidence="4" id="KW-1185">Reference proteome</keyword>
<evidence type="ECO:0000259" key="2">
    <source>
        <dbReference type="SMART" id="SM00062"/>
    </source>
</evidence>
<gene>
    <name evidence="3" type="ORF">N7U68_00965</name>
</gene>
<dbReference type="PANTHER" id="PTHR35936">
    <property type="entry name" value="MEMBRANE-BOUND LYTIC MUREIN TRANSGLYCOSYLASE F"/>
    <property type="match status" value="1"/>
</dbReference>
<dbReference type="Proteomes" id="UP001064087">
    <property type="component" value="Plasmid unnamed2"/>
</dbReference>
<evidence type="ECO:0000313" key="3">
    <source>
        <dbReference type="EMBL" id="UXX81461.1"/>
    </source>
</evidence>
<feature type="domain" description="Solute-binding protein family 3/N-terminal" evidence="2">
    <location>
        <begin position="37"/>
        <end position="266"/>
    </location>
</feature>
<keyword evidence="3" id="KW-0614">Plasmid</keyword>
<dbReference type="EMBL" id="CP106737">
    <property type="protein sequence ID" value="UXX81461.1"/>
    <property type="molecule type" value="Genomic_DNA"/>
</dbReference>
<dbReference type="Pfam" id="PF00497">
    <property type="entry name" value="SBP_bac_3"/>
    <property type="match status" value="1"/>
</dbReference>
<keyword evidence="1" id="KW-0732">Signal</keyword>
<proteinExistence type="predicted"/>